<organism evidence="1 2">
    <name type="scientific">Gigaspora rosea</name>
    <dbReference type="NCBI Taxonomy" id="44941"/>
    <lineage>
        <taxon>Eukaryota</taxon>
        <taxon>Fungi</taxon>
        <taxon>Fungi incertae sedis</taxon>
        <taxon>Mucoromycota</taxon>
        <taxon>Glomeromycotina</taxon>
        <taxon>Glomeromycetes</taxon>
        <taxon>Diversisporales</taxon>
        <taxon>Gigasporaceae</taxon>
        <taxon>Gigaspora</taxon>
    </lineage>
</organism>
<proteinExistence type="predicted"/>
<protein>
    <recommendedName>
        <fullName evidence="3">BACK domain-containing protein</fullName>
    </recommendedName>
</protein>
<name>A0A397UVB7_9GLOM</name>
<sequence>MIFNSDDFNTLQENALLSLLKRDDLQMEESEIWDKVILWGKVRTPDLPSNLGEWTDENFKSLRNTLLNCLPHVRYFEISSKDVLRKIKPYYKILEKNVWDDILAKHLDPDMSITSLILPPRKKATVQLPLRKVSIITPSSSIITIEHAAMISSWIDRRDVQQFTILQKFNINLNFYLEAIEMGLQVKCFINYVIMYLVLWLL</sequence>
<comment type="caution">
    <text evidence="1">The sequence shown here is derived from an EMBL/GenBank/DDBJ whole genome shotgun (WGS) entry which is preliminary data.</text>
</comment>
<dbReference type="OrthoDB" id="2436510at2759"/>
<evidence type="ECO:0000313" key="1">
    <source>
        <dbReference type="EMBL" id="RIB14220.1"/>
    </source>
</evidence>
<gene>
    <name evidence="1" type="ORF">C2G38_2096457</name>
</gene>
<accession>A0A397UVB7</accession>
<dbReference type="AlphaFoldDB" id="A0A397UVB7"/>
<evidence type="ECO:0008006" key="3">
    <source>
        <dbReference type="Google" id="ProtNLM"/>
    </source>
</evidence>
<dbReference type="Proteomes" id="UP000266673">
    <property type="component" value="Unassembled WGS sequence"/>
</dbReference>
<keyword evidence="2" id="KW-1185">Reference proteome</keyword>
<evidence type="ECO:0000313" key="2">
    <source>
        <dbReference type="Proteomes" id="UP000266673"/>
    </source>
</evidence>
<dbReference type="EMBL" id="QKWP01000851">
    <property type="protein sequence ID" value="RIB14220.1"/>
    <property type="molecule type" value="Genomic_DNA"/>
</dbReference>
<dbReference type="Gene3D" id="1.25.40.420">
    <property type="match status" value="1"/>
</dbReference>
<reference evidence="1 2" key="1">
    <citation type="submission" date="2018-06" db="EMBL/GenBank/DDBJ databases">
        <title>Comparative genomics reveals the genomic features of Rhizophagus irregularis, R. cerebriforme, R. diaphanum and Gigaspora rosea, and their symbiotic lifestyle signature.</title>
        <authorList>
            <person name="Morin E."/>
            <person name="San Clemente H."/>
            <person name="Chen E.C.H."/>
            <person name="De La Providencia I."/>
            <person name="Hainaut M."/>
            <person name="Kuo A."/>
            <person name="Kohler A."/>
            <person name="Murat C."/>
            <person name="Tang N."/>
            <person name="Roy S."/>
            <person name="Loubradou J."/>
            <person name="Henrissat B."/>
            <person name="Grigoriev I.V."/>
            <person name="Corradi N."/>
            <person name="Roux C."/>
            <person name="Martin F.M."/>
        </authorList>
    </citation>
    <scope>NUCLEOTIDE SEQUENCE [LARGE SCALE GENOMIC DNA]</scope>
    <source>
        <strain evidence="1 2">DAOM 194757</strain>
    </source>
</reference>